<dbReference type="AlphaFoldDB" id="A0A3L6Q0L4"/>
<dbReference type="Proteomes" id="UP000275267">
    <property type="component" value="Unassembled WGS sequence"/>
</dbReference>
<comment type="caution">
    <text evidence="1">The sequence shown here is derived from an EMBL/GenBank/DDBJ whole genome shotgun (WGS) entry which is preliminary data.</text>
</comment>
<name>A0A3L6Q0L4_PANMI</name>
<protein>
    <submittedName>
        <fullName evidence="1">Uncharacterized protein</fullName>
    </submittedName>
</protein>
<sequence>MASSPSMQHIARSKLVLISDLLNGEKTKRREPDCLPSRRRCCEDTKGKTEMVVHVACTGDG</sequence>
<dbReference type="EMBL" id="PQIB02000015">
    <property type="protein sequence ID" value="RLM66561.1"/>
    <property type="molecule type" value="Genomic_DNA"/>
</dbReference>
<accession>A0A3L6Q0L4</accession>
<organism evidence="1 2">
    <name type="scientific">Panicum miliaceum</name>
    <name type="common">Proso millet</name>
    <name type="synonym">Broomcorn millet</name>
    <dbReference type="NCBI Taxonomy" id="4540"/>
    <lineage>
        <taxon>Eukaryota</taxon>
        <taxon>Viridiplantae</taxon>
        <taxon>Streptophyta</taxon>
        <taxon>Embryophyta</taxon>
        <taxon>Tracheophyta</taxon>
        <taxon>Spermatophyta</taxon>
        <taxon>Magnoliopsida</taxon>
        <taxon>Liliopsida</taxon>
        <taxon>Poales</taxon>
        <taxon>Poaceae</taxon>
        <taxon>PACMAD clade</taxon>
        <taxon>Panicoideae</taxon>
        <taxon>Panicodae</taxon>
        <taxon>Paniceae</taxon>
        <taxon>Panicinae</taxon>
        <taxon>Panicum</taxon>
        <taxon>Panicum sect. Panicum</taxon>
    </lineage>
</organism>
<proteinExistence type="predicted"/>
<keyword evidence="2" id="KW-1185">Reference proteome</keyword>
<evidence type="ECO:0000313" key="2">
    <source>
        <dbReference type="Proteomes" id="UP000275267"/>
    </source>
</evidence>
<reference evidence="2" key="1">
    <citation type="journal article" date="2019" name="Nat. Commun.">
        <title>The genome of broomcorn millet.</title>
        <authorList>
            <person name="Zou C."/>
            <person name="Miki D."/>
            <person name="Li D."/>
            <person name="Tang Q."/>
            <person name="Xiao L."/>
            <person name="Rajput S."/>
            <person name="Deng P."/>
            <person name="Jia W."/>
            <person name="Huang R."/>
            <person name="Zhang M."/>
            <person name="Sun Y."/>
            <person name="Hu J."/>
            <person name="Fu X."/>
            <person name="Schnable P.S."/>
            <person name="Li F."/>
            <person name="Zhang H."/>
            <person name="Feng B."/>
            <person name="Zhu X."/>
            <person name="Liu R."/>
            <person name="Schnable J.C."/>
            <person name="Zhu J.-K."/>
            <person name="Zhang H."/>
        </authorList>
    </citation>
    <scope>NUCLEOTIDE SEQUENCE [LARGE SCALE GENOMIC DNA]</scope>
</reference>
<gene>
    <name evidence="1" type="ORF">C2845_PM16G02060</name>
</gene>
<evidence type="ECO:0000313" key="1">
    <source>
        <dbReference type="EMBL" id="RLM66561.1"/>
    </source>
</evidence>